<proteinExistence type="predicted"/>
<evidence type="ECO:0000313" key="1">
    <source>
        <dbReference type="EMBL" id="SPF36704.1"/>
    </source>
</evidence>
<organism evidence="1 2">
    <name type="scientific">Candidatus Desulfosporosinus infrequens</name>
    <dbReference type="NCBI Taxonomy" id="2043169"/>
    <lineage>
        <taxon>Bacteria</taxon>
        <taxon>Bacillati</taxon>
        <taxon>Bacillota</taxon>
        <taxon>Clostridia</taxon>
        <taxon>Eubacteriales</taxon>
        <taxon>Desulfitobacteriaceae</taxon>
        <taxon>Desulfosporosinus</taxon>
    </lineage>
</organism>
<gene>
    <name evidence="1" type="ORF">SBF1_1660009</name>
</gene>
<name>A0A2U3KAK7_9FIRM</name>
<accession>A0A2U3KAK7</accession>
<sequence>MKKEDTEPKGAKEMSVPEKDIKSLNQTLWEIAEKNTKRNSNGLTVCSKDCPYREEPEWETSIEKSKNNEL</sequence>
<dbReference type="EMBL" id="OMOF01000075">
    <property type="protein sequence ID" value="SPF36704.1"/>
    <property type="molecule type" value="Genomic_DNA"/>
</dbReference>
<reference evidence="2" key="1">
    <citation type="submission" date="2018-02" db="EMBL/GenBank/DDBJ databases">
        <authorList>
            <person name="Hausmann B."/>
        </authorList>
    </citation>
    <scope>NUCLEOTIDE SEQUENCE [LARGE SCALE GENOMIC DNA]</scope>
    <source>
        <strain evidence="2">Peat soil MAG SbF1</strain>
    </source>
</reference>
<dbReference type="Proteomes" id="UP000238916">
    <property type="component" value="Unassembled WGS sequence"/>
</dbReference>
<protein>
    <submittedName>
        <fullName evidence="1">Uncharacterized protein</fullName>
    </submittedName>
</protein>
<evidence type="ECO:0000313" key="2">
    <source>
        <dbReference type="Proteomes" id="UP000238916"/>
    </source>
</evidence>
<dbReference type="AlphaFoldDB" id="A0A2U3KAK7"/>